<evidence type="ECO:0000256" key="3">
    <source>
        <dbReference type="ARBA" id="ARBA00023027"/>
    </source>
</evidence>
<dbReference type="PANTHER" id="PTHR43060">
    <property type="entry name" value="3-HYDROXYISOBUTYRATE DEHYDROGENASE-LIKE 1, MITOCHONDRIAL-RELATED"/>
    <property type="match status" value="1"/>
</dbReference>
<dbReference type="PROSITE" id="PS00895">
    <property type="entry name" value="3_HYDROXYISOBUT_DH"/>
    <property type="match status" value="1"/>
</dbReference>
<dbReference type="InterPro" id="IPR013328">
    <property type="entry name" value="6PGD_dom2"/>
</dbReference>
<dbReference type="GO" id="GO:0016491">
    <property type="term" value="F:oxidoreductase activity"/>
    <property type="evidence" value="ECO:0007669"/>
    <property type="project" value="UniProtKB-KW"/>
</dbReference>
<evidence type="ECO:0000259" key="5">
    <source>
        <dbReference type="Pfam" id="PF03446"/>
    </source>
</evidence>
<dbReference type="Pfam" id="PF03446">
    <property type="entry name" value="NAD_binding_2"/>
    <property type="match status" value="1"/>
</dbReference>
<dbReference type="Pfam" id="PF14833">
    <property type="entry name" value="NAD_binding_11"/>
    <property type="match status" value="1"/>
</dbReference>
<dbReference type="InterPro" id="IPR029154">
    <property type="entry name" value="HIBADH-like_NADP-bd"/>
</dbReference>
<keyword evidence="2" id="KW-0560">Oxidoreductase</keyword>
<evidence type="ECO:0000313" key="8">
    <source>
        <dbReference type="EMBL" id="WFG38922.1"/>
    </source>
</evidence>
<feature type="domain" description="3-hydroxyisobutyrate dehydrogenase-like NAD-binding" evidence="6">
    <location>
        <begin position="167"/>
        <end position="288"/>
    </location>
</feature>
<sequence length="299" mass="30838">MSNEKIGFVGLGMMGLPMARNLVNDGYTVTVFDLNQDTVNAAKEFGASSAESGAAVASTSNIVITMVPDSEHVEAVIAGPSGILEGLQKGSVVIDMSTIDPEMGKKMSNLVEARGSSFIDAPVTGGVGGAEAGTLSILVGGNAEIFERALPVLNVLGGDVSHMGPVGSGHTTKIANQLIGVATLAGISEAFVLAKKSGLDMQAFYDAVKNGAGRSWALETLGPKILEGDFAPGFMVKHMQKDLRLAGQIAADTGTALPTSTLIAQLYRSVQADSPEAVNQGHQALVQAIEKLSNEEARK</sequence>
<dbReference type="PIRSF" id="PIRSF000103">
    <property type="entry name" value="HIBADH"/>
    <property type="match status" value="1"/>
</dbReference>
<evidence type="ECO:0000313" key="10">
    <source>
        <dbReference type="Proteomes" id="UP001321249"/>
    </source>
</evidence>
<evidence type="ECO:0000259" key="6">
    <source>
        <dbReference type="Pfam" id="PF14833"/>
    </source>
</evidence>
<reference evidence="9 10" key="1">
    <citation type="submission" date="2019-11" db="EMBL/GenBank/DDBJ databases">
        <authorList>
            <person name="Cho J.-C."/>
        </authorList>
    </citation>
    <scope>NUCLEOTIDE SEQUENCE [LARGE SCALE GENOMIC DNA]</scope>
    <source>
        <strain evidence="8 9">JH1073</strain>
        <strain evidence="7 10">JH702</strain>
    </source>
</reference>
<proteinExistence type="inferred from homology"/>
<dbReference type="InterPro" id="IPR008927">
    <property type="entry name" value="6-PGluconate_DH-like_C_sf"/>
</dbReference>
<accession>A0AAJ5ZCN2</accession>
<dbReference type="InterPro" id="IPR002204">
    <property type="entry name" value="3-OH-isobutyrate_DH-rel_CS"/>
</dbReference>
<dbReference type="Gene3D" id="3.40.50.720">
    <property type="entry name" value="NAD(P)-binding Rossmann-like Domain"/>
    <property type="match status" value="1"/>
</dbReference>
<dbReference type="AlphaFoldDB" id="A0AAJ5ZCN2"/>
<evidence type="ECO:0000256" key="2">
    <source>
        <dbReference type="ARBA" id="ARBA00023002"/>
    </source>
</evidence>
<feature type="active site" evidence="4">
    <location>
        <position position="173"/>
    </location>
</feature>
<keyword evidence="3" id="KW-0520">NAD</keyword>
<evidence type="ECO:0000313" key="7">
    <source>
        <dbReference type="EMBL" id="MDG0866364.1"/>
    </source>
</evidence>
<protein>
    <submittedName>
        <fullName evidence="8">NAD-binding protein</fullName>
    </submittedName>
</protein>
<evidence type="ECO:0000313" key="9">
    <source>
        <dbReference type="Proteomes" id="UP001219901"/>
    </source>
</evidence>
<dbReference type="InterPro" id="IPR006115">
    <property type="entry name" value="6PGDH_NADP-bd"/>
</dbReference>
<name>A0AAJ5ZCN2_9CHLR</name>
<dbReference type="PANTHER" id="PTHR43060:SF15">
    <property type="entry name" value="3-HYDROXYISOBUTYRATE DEHYDROGENASE-LIKE 1, MITOCHONDRIAL-RELATED"/>
    <property type="match status" value="1"/>
</dbReference>
<dbReference type="EMBL" id="CP046147">
    <property type="protein sequence ID" value="WFG38922.1"/>
    <property type="molecule type" value="Genomic_DNA"/>
</dbReference>
<comment type="similarity">
    <text evidence="1">Belongs to the HIBADH-related family.</text>
</comment>
<dbReference type="SUPFAM" id="SSF48179">
    <property type="entry name" value="6-phosphogluconate dehydrogenase C-terminal domain-like"/>
    <property type="match status" value="1"/>
</dbReference>
<evidence type="ECO:0000256" key="1">
    <source>
        <dbReference type="ARBA" id="ARBA00009080"/>
    </source>
</evidence>
<dbReference type="EMBL" id="WMBE01000001">
    <property type="protein sequence ID" value="MDG0866364.1"/>
    <property type="molecule type" value="Genomic_DNA"/>
</dbReference>
<keyword evidence="9" id="KW-1185">Reference proteome</keyword>
<dbReference type="GO" id="GO:0051287">
    <property type="term" value="F:NAD binding"/>
    <property type="evidence" value="ECO:0007669"/>
    <property type="project" value="InterPro"/>
</dbReference>
<dbReference type="GO" id="GO:0016054">
    <property type="term" value="P:organic acid catabolic process"/>
    <property type="evidence" value="ECO:0007669"/>
    <property type="project" value="UniProtKB-ARBA"/>
</dbReference>
<dbReference type="Proteomes" id="UP001219901">
    <property type="component" value="Chromosome"/>
</dbReference>
<organism evidence="8 9">
    <name type="scientific">Candidatus Lucifugimonas marina</name>
    <dbReference type="NCBI Taxonomy" id="3038979"/>
    <lineage>
        <taxon>Bacteria</taxon>
        <taxon>Bacillati</taxon>
        <taxon>Chloroflexota</taxon>
        <taxon>Dehalococcoidia</taxon>
        <taxon>SAR202 cluster</taxon>
        <taxon>Candidatus Lucifugimonadales</taxon>
        <taxon>Candidatus Lucifugimonadaceae</taxon>
        <taxon>Candidatus Lucifugimonas</taxon>
    </lineage>
</organism>
<reference evidence="9" key="3">
    <citation type="submission" date="2023-06" db="EMBL/GenBank/DDBJ databases">
        <title>Pangenomics reveal diversification of enzyme families and niche specialization in globally abundant SAR202 bacteria.</title>
        <authorList>
            <person name="Saw J.H.W."/>
        </authorList>
    </citation>
    <scope>NUCLEOTIDE SEQUENCE [LARGE SCALE GENOMIC DNA]</scope>
    <source>
        <strain evidence="9">JH1073</strain>
    </source>
</reference>
<gene>
    <name evidence="7" type="ORF">GKO46_04665</name>
    <name evidence="8" type="ORF">GKO48_04595</name>
</gene>
<dbReference type="RefSeq" id="WP_342822200.1">
    <property type="nucleotide sequence ID" value="NZ_CP046146.1"/>
</dbReference>
<feature type="domain" description="6-phosphogluconate dehydrogenase NADP-binding" evidence="5">
    <location>
        <begin position="5"/>
        <end position="164"/>
    </location>
</feature>
<dbReference type="InterPro" id="IPR015815">
    <property type="entry name" value="HIBADH-related"/>
</dbReference>
<dbReference type="Proteomes" id="UP001321249">
    <property type="component" value="Unassembled WGS sequence"/>
</dbReference>
<reference evidence="8" key="2">
    <citation type="journal article" date="2023" name="Nat. Commun.">
        <title>Cultivation of marine bacteria of the SAR202 clade.</title>
        <authorList>
            <person name="Lim Y."/>
            <person name="Seo J.H."/>
            <person name="Giovannoni S.J."/>
            <person name="Kang I."/>
            <person name="Cho J.C."/>
        </authorList>
    </citation>
    <scope>NUCLEOTIDE SEQUENCE</scope>
    <source>
        <strain evidence="8">JH1073</strain>
    </source>
</reference>
<dbReference type="InterPro" id="IPR036291">
    <property type="entry name" value="NAD(P)-bd_dom_sf"/>
</dbReference>
<dbReference type="SUPFAM" id="SSF51735">
    <property type="entry name" value="NAD(P)-binding Rossmann-fold domains"/>
    <property type="match status" value="1"/>
</dbReference>
<dbReference type="GO" id="GO:0050661">
    <property type="term" value="F:NADP binding"/>
    <property type="evidence" value="ECO:0007669"/>
    <property type="project" value="InterPro"/>
</dbReference>
<dbReference type="Gene3D" id="1.10.1040.10">
    <property type="entry name" value="N-(1-d-carboxylethyl)-l-norvaline Dehydrogenase, domain 2"/>
    <property type="match status" value="1"/>
</dbReference>
<evidence type="ECO:0000256" key="4">
    <source>
        <dbReference type="PIRSR" id="PIRSR000103-1"/>
    </source>
</evidence>